<dbReference type="AlphaFoldDB" id="A0A1L9TVM3"/>
<dbReference type="RefSeq" id="XP_040707272.1">
    <property type="nucleotide sequence ID" value="XM_040843639.1"/>
</dbReference>
<evidence type="ECO:0000313" key="4">
    <source>
        <dbReference type="Proteomes" id="UP000184356"/>
    </source>
</evidence>
<evidence type="ECO:0000259" key="2">
    <source>
        <dbReference type="Pfam" id="PF25482"/>
    </source>
</evidence>
<dbReference type="Pfam" id="PF25482">
    <property type="entry name" value="DUF7905"/>
    <property type="match status" value="1"/>
</dbReference>
<evidence type="ECO:0000256" key="1">
    <source>
        <dbReference type="SAM" id="MobiDB-lite"/>
    </source>
</evidence>
<dbReference type="Proteomes" id="UP000184356">
    <property type="component" value="Unassembled WGS sequence"/>
</dbReference>
<sequence>MDYEVSGAQEWQLPGYGRTAPKSALVSPPQVEPPSRKATPQLEPPKKPPVDSKTPSPSRNVVANRGTPNVRRGAPRGRGASPRGAAQGHSSKILRDTPAKAKWRNGAKPSGVVQLPAAFGTFKHEFFGLARLTASVRTSNSGQKRNEVFEDIGTRTGAFIQPPAYGDHIIRIWGELSQVASAEEQLKAIIAKCNSFKKSKTRSDWTKVHAYSTKKEVDAEYKEKGENMLQELRKQLALDTAFPEQLLFLWPEDGPSLHECLGPELESLDSIRAKFGCHLFVPRDLPGYICALGNNHESMKKIAQSIRTLWAEAVAKSNIKTKIYLVEPPSPTQMKGKIIVKKQNQLHKPVLCGNRLKGPCLEEWQDRFGLVQSRNRTRLLTAIESCLKGLSFVRGHLRMRVNLGTFVLESYQLPEDNKGSYGFEEFRETLLHEQTKGRLIPELKVGQSEFLQRCFEATDLFEPYDGTSTPLNKAELAYSVNFEFLGADKSMLRLEAEFSKTPGARDYHTRERRWLRPRTSGQTGDTQPPLHVAFIDFGRSDWQLEIKSLEFHETSSIDAALKKFSHSIGFRRTEDLGNISAKPERKVTFPPNPPVSRLVEKSAIRYRIKGTNYIFEIARYDEYKRVDVPIGQTGLTMTGGMSDVPYTSWGASLFEANWDNLLGGHANLPIGHSAKYNPSLATFFPPKEPLTALEDQTKGLWEFVDLVKQAAELLGPTRTSSEDADNDAVSNARSASLGLSAMKIGMVSSETPANSTGYGAAEMLNADLGTLF</sequence>
<gene>
    <name evidence="3" type="ORF">ASPSYDRAFT_190859</name>
</gene>
<dbReference type="OrthoDB" id="4739136at2759"/>
<dbReference type="VEuPathDB" id="FungiDB:ASPSYDRAFT_190859"/>
<name>A0A1L9TVM3_9EURO</name>
<dbReference type="InterPro" id="IPR057227">
    <property type="entry name" value="DUF7905"/>
</dbReference>
<dbReference type="GeneID" id="63759712"/>
<keyword evidence="4" id="KW-1185">Reference proteome</keyword>
<dbReference type="STRING" id="1036612.A0A1L9TVM3"/>
<reference evidence="4" key="1">
    <citation type="journal article" date="2017" name="Genome Biol.">
        <title>Comparative genomics reveals high biological diversity and specific adaptations in the industrially and medically important fungal genus Aspergillus.</title>
        <authorList>
            <person name="de Vries R.P."/>
            <person name="Riley R."/>
            <person name="Wiebenga A."/>
            <person name="Aguilar-Osorio G."/>
            <person name="Amillis S."/>
            <person name="Uchima C.A."/>
            <person name="Anderluh G."/>
            <person name="Asadollahi M."/>
            <person name="Askin M."/>
            <person name="Barry K."/>
            <person name="Battaglia E."/>
            <person name="Bayram O."/>
            <person name="Benocci T."/>
            <person name="Braus-Stromeyer S.A."/>
            <person name="Caldana C."/>
            <person name="Canovas D."/>
            <person name="Cerqueira G.C."/>
            <person name="Chen F."/>
            <person name="Chen W."/>
            <person name="Choi C."/>
            <person name="Clum A."/>
            <person name="Dos Santos R.A."/>
            <person name="Damasio A.R."/>
            <person name="Diallinas G."/>
            <person name="Emri T."/>
            <person name="Fekete E."/>
            <person name="Flipphi M."/>
            <person name="Freyberg S."/>
            <person name="Gallo A."/>
            <person name="Gournas C."/>
            <person name="Habgood R."/>
            <person name="Hainaut M."/>
            <person name="Harispe M.L."/>
            <person name="Henrissat B."/>
            <person name="Hilden K.S."/>
            <person name="Hope R."/>
            <person name="Hossain A."/>
            <person name="Karabika E."/>
            <person name="Karaffa L."/>
            <person name="Karanyi Z."/>
            <person name="Krasevec N."/>
            <person name="Kuo A."/>
            <person name="Kusch H."/>
            <person name="LaButti K."/>
            <person name="Lagendijk E.L."/>
            <person name="Lapidus A."/>
            <person name="Levasseur A."/>
            <person name="Lindquist E."/>
            <person name="Lipzen A."/>
            <person name="Logrieco A.F."/>
            <person name="MacCabe A."/>
            <person name="Maekelae M.R."/>
            <person name="Malavazi I."/>
            <person name="Melin P."/>
            <person name="Meyer V."/>
            <person name="Mielnichuk N."/>
            <person name="Miskei M."/>
            <person name="Molnar A.P."/>
            <person name="Mule G."/>
            <person name="Ngan C.Y."/>
            <person name="Orejas M."/>
            <person name="Orosz E."/>
            <person name="Ouedraogo J.P."/>
            <person name="Overkamp K.M."/>
            <person name="Park H.-S."/>
            <person name="Perrone G."/>
            <person name="Piumi F."/>
            <person name="Punt P.J."/>
            <person name="Ram A.F."/>
            <person name="Ramon A."/>
            <person name="Rauscher S."/>
            <person name="Record E."/>
            <person name="Riano-Pachon D.M."/>
            <person name="Robert V."/>
            <person name="Roehrig J."/>
            <person name="Ruller R."/>
            <person name="Salamov A."/>
            <person name="Salih N.S."/>
            <person name="Samson R.A."/>
            <person name="Sandor E."/>
            <person name="Sanguinetti M."/>
            <person name="Schuetze T."/>
            <person name="Sepcic K."/>
            <person name="Shelest E."/>
            <person name="Sherlock G."/>
            <person name="Sophianopoulou V."/>
            <person name="Squina F.M."/>
            <person name="Sun H."/>
            <person name="Susca A."/>
            <person name="Todd R.B."/>
            <person name="Tsang A."/>
            <person name="Unkles S.E."/>
            <person name="van de Wiele N."/>
            <person name="van Rossen-Uffink D."/>
            <person name="Oliveira J.V."/>
            <person name="Vesth T.C."/>
            <person name="Visser J."/>
            <person name="Yu J.-H."/>
            <person name="Zhou M."/>
            <person name="Andersen M.R."/>
            <person name="Archer D.B."/>
            <person name="Baker S.E."/>
            <person name="Benoit I."/>
            <person name="Brakhage A.A."/>
            <person name="Braus G.H."/>
            <person name="Fischer R."/>
            <person name="Frisvad J.C."/>
            <person name="Goldman G.H."/>
            <person name="Houbraken J."/>
            <person name="Oakley B."/>
            <person name="Pocsi I."/>
            <person name="Scazzocchio C."/>
            <person name="Seiboth B."/>
            <person name="vanKuyk P.A."/>
            <person name="Wortman J."/>
            <person name="Dyer P.S."/>
            <person name="Grigoriev I.V."/>
        </authorList>
    </citation>
    <scope>NUCLEOTIDE SEQUENCE [LARGE SCALE GENOMIC DNA]</scope>
    <source>
        <strain evidence="4">CBS 593.65</strain>
    </source>
</reference>
<evidence type="ECO:0000313" key="3">
    <source>
        <dbReference type="EMBL" id="OJJ63466.1"/>
    </source>
</evidence>
<dbReference type="EMBL" id="KV878582">
    <property type="protein sequence ID" value="OJJ63466.1"/>
    <property type="molecule type" value="Genomic_DNA"/>
</dbReference>
<dbReference type="PROSITE" id="PS50007">
    <property type="entry name" value="PIPLC_X_DOMAIN"/>
    <property type="match status" value="1"/>
</dbReference>
<feature type="region of interest" description="Disordered" evidence="1">
    <location>
        <begin position="1"/>
        <end position="107"/>
    </location>
</feature>
<accession>A0A1L9TVM3</accession>
<feature type="compositionally biased region" description="Low complexity" evidence="1">
    <location>
        <begin position="77"/>
        <end position="86"/>
    </location>
</feature>
<protein>
    <recommendedName>
        <fullName evidence="2">DUF7905 domain-containing protein</fullName>
    </recommendedName>
</protein>
<feature type="domain" description="DUF7905" evidence="2">
    <location>
        <begin position="363"/>
        <end position="688"/>
    </location>
</feature>
<organism evidence="3 4">
    <name type="scientific">Aspergillus sydowii CBS 593.65</name>
    <dbReference type="NCBI Taxonomy" id="1036612"/>
    <lineage>
        <taxon>Eukaryota</taxon>
        <taxon>Fungi</taxon>
        <taxon>Dikarya</taxon>
        <taxon>Ascomycota</taxon>
        <taxon>Pezizomycotina</taxon>
        <taxon>Eurotiomycetes</taxon>
        <taxon>Eurotiomycetidae</taxon>
        <taxon>Eurotiales</taxon>
        <taxon>Aspergillaceae</taxon>
        <taxon>Aspergillus</taxon>
        <taxon>Aspergillus subgen. Nidulantes</taxon>
    </lineage>
</organism>
<proteinExistence type="predicted"/>